<keyword evidence="4" id="KW-0862">Zinc</keyword>
<reference evidence="7" key="1">
    <citation type="submission" date="2015-10" db="EMBL/GenBank/DDBJ databases">
        <authorList>
            <person name="Regsiter A."/>
            <person name="william w."/>
        </authorList>
    </citation>
    <scope>NUCLEOTIDE SEQUENCE</scope>
    <source>
        <strain evidence="7">Montdore</strain>
    </source>
</reference>
<dbReference type="Proteomes" id="UP001412239">
    <property type="component" value="Unassembled WGS sequence"/>
</dbReference>
<keyword evidence="5" id="KW-0482">Metalloprotease</keyword>
<dbReference type="InterPro" id="IPR056263">
    <property type="entry name" value="RPN11_C"/>
</dbReference>
<name>A0A292Q3T5_9PEZI</name>
<keyword evidence="3" id="KW-0378">Hydrolase</keyword>
<dbReference type="EMBL" id="LN890973">
    <property type="protein sequence ID" value="CUS13393.1"/>
    <property type="molecule type" value="Genomic_DNA"/>
</dbReference>
<dbReference type="Pfam" id="PF23594">
    <property type="entry name" value="RPN11_C"/>
    <property type="match status" value="1"/>
</dbReference>
<evidence type="ECO:0000256" key="4">
    <source>
        <dbReference type="ARBA" id="ARBA00022833"/>
    </source>
</evidence>
<evidence type="ECO:0000256" key="1">
    <source>
        <dbReference type="ARBA" id="ARBA00022670"/>
    </source>
</evidence>
<dbReference type="AlphaFoldDB" id="A0A292Q3T5"/>
<proteinExistence type="predicted"/>
<keyword evidence="1" id="KW-0645">Protease</keyword>
<evidence type="ECO:0000256" key="5">
    <source>
        <dbReference type="ARBA" id="ARBA00023049"/>
    </source>
</evidence>
<feature type="non-terminal residue" evidence="7">
    <location>
        <position position="81"/>
    </location>
</feature>
<evidence type="ECO:0000313" key="7">
    <source>
        <dbReference type="EMBL" id="CUS13393.1"/>
    </source>
</evidence>
<feature type="domain" description="26S proteasome regulatory subunit RPN11 C-terminal" evidence="6">
    <location>
        <begin position="1"/>
        <end position="58"/>
    </location>
</feature>
<gene>
    <name evidence="7" type="ORF">GSTUAT00002492001</name>
</gene>
<evidence type="ECO:0000313" key="8">
    <source>
        <dbReference type="Proteomes" id="UP001412239"/>
    </source>
</evidence>
<dbReference type="GO" id="GO:0046872">
    <property type="term" value="F:metal ion binding"/>
    <property type="evidence" value="ECO:0007669"/>
    <property type="project" value="UniProtKB-KW"/>
</dbReference>
<organism evidence="7 8">
    <name type="scientific">Tuber aestivum</name>
    <name type="common">summer truffle</name>
    <dbReference type="NCBI Taxonomy" id="59557"/>
    <lineage>
        <taxon>Eukaryota</taxon>
        <taxon>Fungi</taxon>
        <taxon>Dikarya</taxon>
        <taxon>Ascomycota</taxon>
        <taxon>Pezizomycotina</taxon>
        <taxon>Pezizomycetes</taxon>
        <taxon>Pezizales</taxon>
        <taxon>Tuberaceae</taxon>
        <taxon>Tuber</taxon>
    </lineage>
</organism>
<dbReference type="GO" id="GO:0008237">
    <property type="term" value="F:metallopeptidase activity"/>
    <property type="evidence" value="ECO:0007669"/>
    <property type="project" value="UniProtKB-KW"/>
</dbReference>
<keyword evidence="2" id="KW-0479">Metal-binding</keyword>
<sequence length="81" mass="8980">MVRLTDSCGERVKPENDLTKDDLKTRLVGKMDPKKHLEELGKRGIEENIVGALVEMVDKEVSFAADIDGSKPGHVEAMDED</sequence>
<dbReference type="GO" id="GO:0006508">
    <property type="term" value="P:proteolysis"/>
    <property type="evidence" value="ECO:0007669"/>
    <property type="project" value="UniProtKB-KW"/>
</dbReference>
<evidence type="ECO:0000256" key="2">
    <source>
        <dbReference type="ARBA" id="ARBA00022723"/>
    </source>
</evidence>
<protein>
    <recommendedName>
        <fullName evidence="6">26S proteasome regulatory subunit RPN11 C-terminal domain-containing protein</fullName>
    </recommendedName>
</protein>
<keyword evidence="8" id="KW-1185">Reference proteome</keyword>
<evidence type="ECO:0000256" key="3">
    <source>
        <dbReference type="ARBA" id="ARBA00022801"/>
    </source>
</evidence>
<evidence type="ECO:0000259" key="6">
    <source>
        <dbReference type="Pfam" id="PF23594"/>
    </source>
</evidence>
<accession>A0A292Q3T5</accession>